<sequence>MLERPGPPSDGFLPELCRVLFRLSPEGRRRAISTSLSQAQRERLEAWMLARQVCPETTEAAAAPPQQPPVSAGPSRRCALGSGLGKARGCGIKVHAQTRRGGQCARWYSASIWLEGLYMVARMRRSWADAVVDRAVLARVRLGDRPDPDLRRHM</sequence>
<name>A0ABN9UJ67_9DINO</name>
<feature type="non-terminal residue" evidence="2">
    <location>
        <position position="154"/>
    </location>
</feature>
<keyword evidence="3" id="KW-1185">Reference proteome</keyword>
<comment type="caution">
    <text evidence="2">The sequence shown here is derived from an EMBL/GenBank/DDBJ whole genome shotgun (WGS) entry which is preliminary data.</text>
</comment>
<dbReference type="EMBL" id="CAUYUJ010015914">
    <property type="protein sequence ID" value="CAK0859556.1"/>
    <property type="molecule type" value="Genomic_DNA"/>
</dbReference>
<dbReference type="Proteomes" id="UP001189429">
    <property type="component" value="Unassembled WGS sequence"/>
</dbReference>
<gene>
    <name evidence="2" type="ORF">PCOR1329_LOCUS48887</name>
</gene>
<accession>A0ABN9UJ67</accession>
<evidence type="ECO:0000313" key="2">
    <source>
        <dbReference type="EMBL" id="CAK0859556.1"/>
    </source>
</evidence>
<organism evidence="2 3">
    <name type="scientific">Prorocentrum cordatum</name>
    <dbReference type="NCBI Taxonomy" id="2364126"/>
    <lineage>
        <taxon>Eukaryota</taxon>
        <taxon>Sar</taxon>
        <taxon>Alveolata</taxon>
        <taxon>Dinophyceae</taxon>
        <taxon>Prorocentrales</taxon>
        <taxon>Prorocentraceae</taxon>
        <taxon>Prorocentrum</taxon>
    </lineage>
</organism>
<evidence type="ECO:0000256" key="1">
    <source>
        <dbReference type="SAM" id="MobiDB-lite"/>
    </source>
</evidence>
<proteinExistence type="predicted"/>
<reference evidence="2" key="1">
    <citation type="submission" date="2023-10" db="EMBL/GenBank/DDBJ databases">
        <authorList>
            <person name="Chen Y."/>
            <person name="Shah S."/>
            <person name="Dougan E. K."/>
            <person name="Thang M."/>
            <person name="Chan C."/>
        </authorList>
    </citation>
    <scope>NUCLEOTIDE SEQUENCE [LARGE SCALE GENOMIC DNA]</scope>
</reference>
<feature type="region of interest" description="Disordered" evidence="1">
    <location>
        <begin position="58"/>
        <end position="77"/>
    </location>
</feature>
<protein>
    <submittedName>
        <fullName evidence="2">Uncharacterized protein</fullName>
    </submittedName>
</protein>
<evidence type="ECO:0000313" key="3">
    <source>
        <dbReference type="Proteomes" id="UP001189429"/>
    </source>
</evidence>